<organism evidence="4 5">
    <name type="scientific">Streptomyces coryli</name>
    <dbReference type="NCBI Taxonomy" id="1128680"/>
    <lineage>
        <taxon>Bacteria</taxon>
        <taxon>Bacillati</taxon>
        <taxon>Actinomycetota</taxon>
        <taxon>Actinomycetes</taxon>
        <taxon>Kitasatosporales</taxon>
        <taxon>Streptomycetaceae</taxon>
        <taxon>Streptomyces</taxon>
    </lineage>
</organism>
<dbReference type="AlphaFoldDB" id="A0A6G4TVK0"/>
<feature type="region of interest" description="Disordered" evidence="1">
    <location>
        <begin position="1"/>
        <end position="22"/>
    </location>
</feature>
<dbReference type="SUPFAM" id="SSF48452">
    <property type="entry name" value="TPR-like"/>
    <property type="match status" value="1"/>
</dbReference>
<dbReference type="Gene3D" id="1.25.40.10">
    <property type="entry name" value="Tetratricopeptide repeat domain"/>
    <property type="match status" value="1"/>
</dbReference>
<evidence type="ECO:0000313" key="4">
    <source>
        <dbReference type="EMBL" id="NGN63067.1"/>
    </source>
</evidence>
<dbReference type="InterPro" id="IPR058852">
    <property type="entry name" value="HTH_77"/>
</dbReference>
<dbReference type="InterPro" id="IPR049945">
    <property type="entry name" value="AAA_22"/>
</dbReference>
<dbReference type="InterPro" id="IPR027417">
    <property type="entry name" value="P-loop_NTPase"/>
</dbReference>
<gene>
    <name evidence="4" type="ORF">G5C51_03990</name>
</gene>
<dbReference type="PANTHER" id="PTHR47691">
    <property type="entry name" value="REGULATOR-RELATED"/>
    <property type="match status" value="1"/>
</dbReference>
<evidence type="ECO:0000313" key="5">
    <source>
        <dbReference type="Proteomes" id="UP000481583"/>
    </source>
</evidence>
<dbReference type="SUPFAM" id="SSF52540">
    <property type="entry name" value="P-loop containing nucleoside triphosphate hydrolases"/>
    <property type="match status" value="1"/>
</dbReference>
<sequence>MRRTSRSGGSPARPPTTGNLPAELNRFIGRAGELADVEGQLAAARLVTVTGVGGVGKSRLALRVGAGLQDRFADGVWLIELSALRDGHLLWHTVAEALGVTGSGSPQAALERHLADRNALLILDSCEHLVAESARLVSTLLKRCAGLRVLATSRRSLDVEGEQLFPLAPLPAEIAAGPEAGPVSDAVALFTERAAAVQRGFPGDGVRAADIAELCRRLDGIPLALELAASRLRVLSVEQILHRLDDRFRLLTGGSRSALPRHQTLRTAIGWSHELCSPEERLLWSRLSVFAGDFDLDAVEYLCSGDGLHADDVLTVLTELVDQSIVVREESGGRVRYRMLDTVRDYGAQWLREMDDADALRRRHRDWYLGLATWCELDWFGPRQLEVARRIEDELPNVRLALEYCLESPEEAHVGQYLAATLWFYWICCGRLSEGRMWLDRALALDGGQPEPRCKALWVAGHAAVGGGDPVAALGLLHEAERLAESCGDEVALAHTQQILGATALITDDIARGVRLLRSAVERFHAMGELNAMVLLAQVQLGQALAFAGDGEAAVALLQEADEIAQDSGEQWARSYALYVWAHTLWRMGDPGKARELALRALAIKHGFRDVVGMTIVLDLLAPLTAADAPEAAARLQGSAEAGWRSFGAERFGSRHFSEPYEAGAGDARKALGDSRYEAAVAEGRGLGLTAAVSGVLAGSSVPTQPCCGPRPQDDLPQAPAPAGEVPQARRPGQRTL</sequence>
<evidence type="ECO:0000256" key="1">
    <source>
        <dbReference type="SAM" id="MobiDB-lite"/>
    </source>
</evidence>
<feature type="region of interest" description="Disordered" evidence="1">
    <location>
        <begin position="701"/>
        <end position="737"/>
    </location>
</feature>
<dbReference type="EMBL" id="JAAKZV010000008">
    <property type="protein sequence ID" value="NGN63067.1"/>
    <property type="molecule type" value="Genomic_DNA"/>
</dbReference>
<feature type="domain" description="Winged helix-turn-helix" evidence="3">
    <location>
        <begin position="278"/>
        <end position="351"/>
    </location>
</feature>
<dbReference type="RefSeq" id="WP_165231681.1">
    <property type="nucleotide sequence ID" value="NZ_JAAKZV010000008.1"/>
</dbReference>
<dbReference type="Proteomes" id="UP000481583">
    <property type="component" value="Unassembled WGS sequence"/>
</dbReference>
<reference evidence="4 5" key="1">
    <citation type="submission" date="2020-02" db="EMBL/GenBank/DDBJ databases">
        <title>Whole-genome analyses of novel actinobacteria.</title>
        <authorList>
            <person name="Sahin N."/>
        </authorList>
    </citation>
    <scope>NUCLEOTIDE SEQUENCE [LARGE SCALE GENOMIC DNA]</scope>
    <source>
        <strain evidence="4 5">A7024</strain>
    </source>
</reference>
<dbReference type="InterPro" id="IPR011990">
    <property type="entry name" value="TPR-like_helical_dom_sf"/>
</dbReference>
<comment type="caution">
    <text evidence="4">The sequence shown here is derived from an EMBL/GenBank/DDBJ whole genome shotgun (WGS) entry which is preliminary data.</text>
</comment>
<proteinExistence type="predicted"/>
<dbReference type="Gene3D" id="3.40.50.300">
    <property type="entry name" value="P-loop containing nucleotide triphosphate hydrolases"/>
    <property type="match status" value="1"/>
</dbReference>
<protein>
    <submittedName>
        <fullName evidence="4">Tetratricopeptide repeat protein</fullName>
    </submittedName>
</protein>
<keyword evidence="5" id="KW-1185">Reference proteome</keyword>
<dbReference type="GO" id="GO:0016887">
    <property type="term" value="F:ATP hydrolysis activity"/>
    <property type="evidence" value="ECO:0007669"/>
    <property type="project" value="InterPro"/>
</dbReference>
<dbReference type="PRINTS" id="PR00364">
    <property type="entry name" value="DISEASERSIST"/>
</dbReference>
<dbReference type="PANTHER" id="PTHR47691:SF3">
    <property type="entry name" value="HTH-TYPE TRANSCRIPTIONAL REGULATOR RV0890C-RELATED"/>
    <property type="match status" value="1"/>
</dbReference>
<evidence type="ECO:0000259" key="2">
    <source>
        <dbReference type="Pfam" id="PF13401"/>
    </source>
</evidence>
<dbReference type="Pfam" id="PF13401">
    <property type="entry name" value="AAA_22"/>
    <property type="match status" value="1"/>
</dbReference>
<evidence type="ECO:0000259" key="3">
    <source>
        <dbReference type="Pfam" id="PF25872"/>
    </source>
</evidence>
<feature type="domain" description="ORC1/DEAH AAA+ ATPase" evidence="2">
    <location>
        <begin position="44"/>
        <end position="145"/>
    </location>
</feature>
<accession>A0A6G4TVK0</accession>
<dbReference type="Pfam" id="PF25872">
    <property type="entry name" value="HTH_77"/>
    <property type="match status" value="1"/>
</dbReference>
<name>A0A6G4TVK0_9ACTN</name>